<dbReference type="SUPFAM" id="SSF52540">
    <property type="entry name" value="P-loop containing nucleoside triphosphate hydrolases"/>
    <property type="match status" value="1"/>
</dbReference>
<dbReference type="OrthoDB" id="6198786at2"/>
<evidence type="ECO:0000259" key="4">
    <source>
        <dbReference type="PROSITE" id="PS50893"/>
    </source>
</evidence>
<accession>A0A369M5Z9</accession>
<dbReference type="GO" id="GO:0016887">
    <property type="term" value="F:ATP hydrolysis activity"/>
    <property type="evidence" value="ECO:0007669"/>
    <property type="project" value="InterPro"/>
</dbReference>
<dbReference type="SMART" id="SM00382">
    <property type="entry name" value="AAA"/>
    <property type="match status" value="1"/>
</dbReference>
<dbReference type="EMBL" id="PPTS01000002">
    <property type="protein sequence ID" value="RDB66299.1"/>
    <property type="molecule type" value="Genomic_DNA"/>
</dbReference>
<dbReference type="PROSITE" id="PS50893">
    <property type="entry name" value="ABC_TRANSPORTER_2"/>
    <property type="match status" value="1"/>
</dbReference>
<dbReference type="RefSeq" id="WP_114568403.1">
    <property type="nucleotide sequence ID" value="NZ_CABMMS010000002.1"/>
</dbReference>
<proteinExistence type="predicted"/>
<dbReference type="AlphaFoldDB" id="A0A369M5Z9"/>
<evidence type="ECO:0000256" key="1">
    <source>
        <dbReference type="ARBA" id="ARBA00022448"/>
    </source>
</evidence>
<protein>
    <submittedName>
        <fullName evidence="5">ABC transporter ATP-binding protein</fullName>
    </submittedName>
</protein>
<reference evidence="5 6" key="1">
    <citation type="journal article" date="2018" name="Elife">
        <title>Discovery and characterization of a prevalent human gut bacterial enzyme sufficient for the inactivation of a family of plant toxins.</title>
        <authorList>
            <person name="Koppel N."/>
            <person name="Bisanz J.E."/>
            <person name="Pandelia M.E."/>
            <person name="Turnbaugh P.J."/>
            <person name="Balskus E.P."/>
        </authorList>
    </citation>
    <scope>NUCLEOTIDE SEQUENCE [LARGE SCALE GENOMIC DNA]</scope>
    <source>
        <strain evidence="5 6">3C</strain>
    </source>
</reference>
<keyword evidence="3 5" id="KW-0067">ATP-binding</keyword>
<keyword evidence="2" id="KW-0547">Nucleotide-binding</keyword>
<name>A0A369M5Z9_9ACTN</name>
<organism evidence="5 6">
    <name type="scientific">Gordonibacter pamelaeae</name>
    <dbReference type="NCBI Taxonomy" id="471189"/>
    <lineage>
        <taxon>Bacteria</taxon>
        <taxon>Bacillati</taxon>
        <taxon>Actinomycetota</taxon>
        <taxon>Coriobacteriia</taxon>
        <taxon>Eggerthellales</taxon>
        <taxon>Eggerthellaceae</taxon>
        <taxon>Gordonibacter</taxon>
    </lineage>
</organism>
<evidence type="ECO:0000313" key="5">
    <source>
        <dbReference type="EMBL" id="RDB66299.1"/>
    </source>
</evidence>
<dbReference type="GO" id="GO:0005524">
    <property type="term" value="F:ATP binding"/>
    <property type="evidence" value="ECO:0007669"/>
    <property type="project" value="UniProtKB-KW"/>
</dbReference>
<sequence>MDALDGEPRAAAPALRVEGLAYRYVRHDVWSDVSFSLEAGSIAFLTGPNGAGKSTLLRCLAGWDAPAEGTVELAGRPFRPERLDQRRSVSFVPDVPAFYDDLTAGEHLDFVLRANRLPADDARAAGLVEALGLAGHRDQCPSAYSRGMRQKLALVLALAVRPRLLLLDEPYGPLDPDASAVLSGLLDAARAEGAAALVSCHHDVPGLEPDLLLHVEGGRLAAAVPGRG</sequence>
<evidence type="ECO:0000313" key="6">
    <source>
        <dbReference type="Proteomes" id="UP000254000"/>
    </source>
</evidence>
<keyword evidence="1" id="KW-0813">Transport</keyword>
<evidence type="ECO:0000256" key="2">
    <source>
        <dbReference type="ARBA" id="ARBA00022741"/>
    </source>
</evidence>
<dbReference type="InterPro" id="IPR003439">
    <property type="entry name" value="ABC_transporter-like_ATP-bd"/>
</dbReference>
<dbReference type="Proteomes" id="UP000254000">
    <property type="component" value="Unassembled WGS sequence"/>
</dbReference>
<dbReference type="CDD" id="cd03230">
    <property type="entry name" value="ABC_DR_subfamily_A"/>
    <property type="match status" value="1"/>
</dbReference>
<comment type="caution">
    <text evidence="5">The sequence shown here is derived from an EMBL/GenBank/DDBJ whole genome shotgun (WGS) entry which is preliminary data.</text>
</comment>
<gene>
    <name evidence="5" type="ORF">C1877_03680</name>
</gene>
<dbReference type="InterPro" id="IPR003593">
    <property type="entry name" value="AAA+_ATPase"/>
</dbReference>
<dbReference type="Pfam" id="PF00005">
    <property type="entry name" value="ABC_tran"/>
    <property type="match status" value="1"/>
</dbReference>
<dbReference type="InterPro" id="IPR027417">
    <property type="entry name" value="P-loop_NTPase"/>
</dbReference>
<evidence type="ECO:0000256" key="3">
    <source>
        <dbReference type="ARBA" id="ARBA00022840"/>
    </source>
</evidence>
<keyword evidence="6" id="KW-1185">Reference proteome</keyword>
<dbReference type="PANTHER" id="PTHR42939:SF1">
    <property type="entry name" value="ABC TRANSPORTER ATP-BINDING PROTEIN ALBC-RELATED"/>
    <property type="match status" value="1"/>
</dbReference>
<dbReference type="GeneID" id="78358812"/>
<dbReference type="Gene3D" id="3.40.50.300">
    <property type="entry name" value="P-loop containing nucleotide triphosphate hydrolases"/>
    <property type="match status" value="1"/>
</dbReference>
<feature type="domain" description="ABC transporter" evidence="4">
    <location>
        <begin position="15"/>
        <end position="228"/>
    </location>
</feature>
<dbReference type="InterPro" id="IPR051782">
    <property type="entry name" value="ABC_Transporter_VariousFunc"/>
</dbReference>
<dbReference type="PANTHER" id="PTHR42939">
    <property type="entry name" value="ABC TRANSPORTER ATP-BINDING PROTEIN ALBC-RELATED"/>
    <property type="match status" value="1"/>
</dbReference>